<dbReference type="PANTHER" id="PTHR35097:SF1">
    <property type="entry name" value="GDSL ESTERASE_LIPASE"/>
    <property type="match status" value="1"/>
</dbReference>
<gene>
    <name evidence="2" type="primary">LOC107422418</name>
</gene>
<dbReference type="Proteomes" id="UP001652623">
    <property type="component" value="Chromosome 5"/>
</dbReference>
<dbReference type="RefSeq" id="XP_015887345.2">
    <property type="nucleotide sequence ID" value="XM_016031859.4"/>
</dbReference>
<name>A0A6P4A1S1_ZIZJJ</name>
<sequence length="421" mass="46842">MEPVAFVTDKFKGFARWSQDLVDGLFYRRGETSSRRNPIDILKRLQRESFSDLMKLRDRQDKVERMLTFYGSSKGSPFHEASTLVRGQVDLLGALLLTDNVDLQDRDLLGQEGIRTGIHSRFTFEATFREKDTLAVEFVSSQNHKNNVDHLSGSPLSLAKVFYMANATDWLSAFAIPMGAQCWDVATVTNPSHQEKGLTDVSSSGPPLLNQYNGSAIGLMVKKSNVVASLAQFVSELEIRQSSDRVGHCFSTFGQVVCQLPKGINLSLLGLLQVPKFSYKRGNHGALTFSFGGFKHENAPGISPPVGTNSLENVSTGSIALMLDSEIDEIPKIGGWIEMNNSNPKYLQFAVTMSDDFEDSLGWGMRFSGMIERLSNCDHFRFDSYLKLKFGKRFIIKPGITCIKDGNAKTAAFMLRSNWSL</sequence>
<reference evidence="2" key="1">
    <citation type="submission" date="2025-08" db="UniProtKB">
        <authorList>
            <consortium name="RefSeq"/>
        </authorList>
    </citation>
    <scope>IDENTIFICATION</scope>
    <source>
        <tissue evidence="2">Seedling</tissue>
    </source>
</reference>
<evidence type="ECO:0000313" key="1">
    <source>
        <dbReference type="Proteomes" id="UP001652623"/>
    </source>
</evidence>
<proteinExistence type="predicted"/>
<dbReference type="PANTHER" id="PTHR35097">
    <property type="entry name" value="GDSL ESTERASE/LIPASE"/>
    <property type="match status" value="1"/>
</dbReference>
<dbReference type="InParanoid" id="A0A6P4A1S1"/>
<dbReference type="KEGG" id="zju:107422418"/>
<evidence type="ECO:0000313" key="2">
    <source>
        <dbReference type="RefSeq" id="XP_015887345.2"/>
    </source>
</evidence>
<keyword evidence="1" id="KW-1185">Reference proteome</keyword>
<dbReference type="GeneID" id="107422418"/>
<dbReference type="AlphaFoldDB" id="A0A6P4A1S1"/>
<dbReference type="FunCoup" id="A0A6P4A1S1">
    <property type="interactions" value="1056"/>
</dbReference>
<organism evidence="1 2">
    <name type="scientific">Ziziphus jujuba</name>
    <name type="common">Chinese jujube</name>
    <name type="synonym">Ziziphus sativa</name>
    <dbReference type="NCBI Taxonomy" id="326968"/>
    <lineage>
        <taxon>Eukaryota</taxon>
        <taxon>Viridiplantae</taxon>
        <taxon>Streptophyta</taxon>
        <taxon>Embryophyta</taxon>
        <taxon>Tracheophyta</taxon>
        <taxon>Spermatophyta</taxon>
        <taxon>Magnoliopsida</taxon>
        <taxon>eudicotyledons</taxon>
        <taxon>Gunneridae</taxon>
        <taxon>Pentapetalae</taxon>
        <taxon>rosids</taxon>
        <taxon>fabids</taxon>
        <taxon>Rosales</taxon>
        <taxon>Rhamnaceae</taxon>
        <taxon>Paliureae</taxon>
        <taxon>Ziziphus</taxon>
    </lineage>
</organism>
<accession>A0A6P4A1S1</accession>
<protein>
    <submittedName>
        <fullName evidence="2">Uncharacterized protein LOC107422418 isoform X1</fullName>
    </submittedName>
</protein>